<evidence type="ECO:0000259" key="4">
    <source>
        <dbReference type="PROSITE" id="PS51387"/>
    </source>
</evidence>
<feature type="domain" description="FAD-binding PCMH-type" evidence="4">
    <location>
        <begin position="1"/>
        <end position="177"/>
    </location>
</feature>
<keyword evidence="2" id="KW-0274">FAD</keyword>
<protein>
    <submittedName>
        <fullName evidence="5">Nicotinate dehydrogenase FAD-subunit</fullName>
        <ecNumber evidence="5">1.17.1.5</ecNumber>
    </submittedName>
</protein>
<dbReference type="Pfam" id="PF00941">
    <property type="entry name" value="FAD_binding_5"/>
    <property type="match status" value="1"/>
</dbReference>
<dbReference type="GO" id="GO:0071949">
    <property type="term" value="F:FAD binding"/>
    <property type="evidence" value="ECO:0007669"/>
    <property type="project" value="InterPro"/>
</dbReference>
<proteinExistence type="predicted"/>
<dbReference type="InterPro" id="IPR016167">
    <property type="entry name" value="FAD-bd_PCMH_sub1"/>
</dbReference>
<dbReference type="PROSITE" id="PS51387">
    <property type="entry name" value="FAD_PCMH"/>
    <property type="match status" value="1"/>
</dbReference>
<dbReference type="Proteomes" id="UP000076603">
    <property type="component" value="Unassembled WGS sequence"/>
</dbReference>
<sequence>MSREFFQPKTLNEALKYRRDYQGAALLAGGTDLVVNIHKGKGPEGNIIDLSKIEELKEIEIKGDKINIGAMATFTDLSDSKILMEKAMIICKAAKAVGSPQIRNKGTIGGNICNASPAADVVPTLTCLEAKVELKSIIDGDIKIRVIAVEEFIVGSNKTLLEKDEILTNIIFKIPSADIRMDFEKIGRRNALAIARLNGACLLNVDNNRVTKISLVIGSAISKPERFSTVEDYLIGKELNDEVLRKGGMLASDYVLEQTGRRSSSTYKLPVIAKFTASLIENTLNKED</sequence>
<dbReference type="Gene3D" id="3.30.390.50">
    <property type="entry name" value="CO dehydrogenase flavoprotein, C-terminal domain"/>
    <property type="match status" value="1"/>
</dbReference>
<dbReference type="InterPro" id="IPR051312">
    <property type="entry name" value="Diverse_Substr_Oxidored"/>
</dbReference>
<keyword evidence="1" id="KW-0285">Flavoprotein</keyword>
<dbReference type="RefSeq" id="WP_066629820.1">
    <property type="nucleotide sequence ID" value="NZ_FQXL01000041.1"/>
</dbReference>
<dbReference type="AlphaFoldDB" id="A0A162R0V3"/>
<dbReference type="InterPro" id="IPR036318">
    <property type="entry name" value="FAD-bd_PCMH-like_sf"/>
</dbReference>
<dbReference type="InterPro" id="IPR036683">
    <property type="entry name" value="CO_DH_flav_C_dom_sf"/>
</dbReference>
<evidence type="ECO:0000256" key="1">
    <source>
        <dbReference type="ARBA" id="ARBA00022630"/>
    </source>
</evidence>
<dbReference type="Pfam" id="PF03450">
    <property type="entry name" value="CO_deh_flav_C"/>
    <property type="match status" value="1"/>
</dbReference>
<gene>
    <name evidence="5" type="primary">ndhF_6</name>
    <name evidence="5" type="ORF">CLMAG_54710</name>
</gene>
<evidence type="ECO:0000256" key="2">
    <source>
        <dbReference type="ARBA" id="ARBA00022827"/>
    </source>
</evidence>
<evidence type="ECO:0000313" key="5">
    <source>
        <dbReference type="EMBL" id="KZL89253.1"/>
    </source>
</evidence>
<dbReference type="InterPro" id="IPR016166">
    <property type="entry name" value="FAD-bd_PCMH"/>
</dbReference>
<keyword evidence="3 5" id="KW-0560">Oxidoreductase</keyword>
<evidence type="ECO:0000256" key="3">
    <source>
        <dbReference type="ARBA" id="ARBA00023002"/>
    </source>
</evidence>
<dbReference type="InterPro" id="IPR002346">
    <property type="entry name" value="Mopterin_DH_FAD-bd"/>
</dbReference>
<dbReference type="EMBL" id="LWAE01000010">
    <property type="protein sequence ID" value="KZL89253.1"/>
    <property type="molecule type" value="Genomic_DNA"/>
</dbReference>
<name>A0A162R0V3_9CLOT</name>
<dbReference type="PANTHER" id="PTHR42659:SF9">
    <property type="entry name" value="XANTHINE DEHYDROGENASE FAD-BINDING SUBUNIT XDHB-RELATED"/>
    <property type="match status" value="1"/>
</dbReference>
<dbReference type="InterPro" id="IPR016169">
    <property type="entry name" value="FAD-bd_PCMH_sub2"/>
</dbReference>
<dbReference type="OrthoDB" id="9789842at2"/>
<dbReference type="SMART" id="SM01092">
    <property type="entry name" value="CO_deh_flav_C"/>
    <property type="match status" value="1"/>
</dbReference>
<dbReference type="EC" id="1.17.1.5" evidence="5"/>
<keyword evidence="6" id="KW-1185">Reference proteome</keyword>
<accession>A0A162R0V3</accession>
<reference evidence="5 6" key="1">
    <citation type="submission" date="2016-04" db="EMBL/GenBank/DDBJ databases">
        <title>Genome sequence of Clostridium magnum DSM 2767.</title>
        <authorList>
            <person name="Poehlein A."/>
            <person name="Uhlig R."/>
            <person name="Fischer R."/>
            <person name="Bahl H."/>
            <person name="Daniel R."/>
        </authorList>
    </citation>
    <scope>NUCLEOTIDE SEQUENCE [LARGE SCALE GENOMIC DNA]</scope>
    <source>
        <strain evidence="5 6">DSM 2767</strain>
    </source>
</reference>
<evidence type="ECO:0000313" key="6">
    <source>
        <dbReference type="Proteomes" id="UP000076603"/>
    </source>
</evidence>
<dbReference type="SUPFAM" id="SSF56176">
    <property type="entry name" value="FAD-binding/transporter-associated domain-like"/>
    <property type="match status" value="1"/>
</dbReference>
<dbReference type="FunFam" id="3.30.465.10:FF:000017">
    <property type="entry name" value="Xanthine dehydrogenase, FAD binding subunit"/>
    <property type="match status" value="1"/>
</dbReference>
<organism evidence="5 6">
    <name type="scientific">Clostridium magnum DSM 2767</name>
    <dbReference type="NCBI Taxonomy" id="1121326"/>
    <lineage>
        <taxon>Bacteria</taxon>
        <taxon>Bacillati</taxon>
        <taxon>Bacillota</taxon>
        <taxon>Clostridia</taxon>
        <taxon>Eubacteriales</taxon>
        <taxon>Clostridiaceae</taxon>
        <taxon>Clostridium</taxon>
    </lineage>
</organism>
<dbReference type="PANTHER" id="PTHR42659">
    <property type="entry name" value="XANTHINE DEHYDROGENASE SUBUNIT C-RELATED"/>
    <property type="match status" value="1"/>
</dbReference>
<dbReference type="Gene3D" id="3.30.465.10">
    <property type="match status" value="1"/>
</dbReference>
<comment type="caution">
    <text evidence="5">The sequence shown here is derived from an EMBL/GenBank/DDBJ whole genome shotgun (WGS) entry which is preliminary data.</text>
</comment>
<dbReference type="STRING" id="1121326.CLMAG_54710"/>
<dbReference type="InterPro" id="IPR005107">
    <property type="entry name" value="CO_DH_flav_C"/>
</dbReference>
<dbReference type="GO" id="GO:0050138">
    <property type="term" value="F:nicotinate dehydrogenase activity"/>
    <property type="evidence" value="ECO:0007669"/>
    <property type="project" value="UniProtKB-EC"/>
</dbReference>
<dbReference type="Gene3D" id="3.30.43.10">
    <property type="entry name" value="Uridine Diphospho-n-acetylenolpyruvylglucosamine Reductase, domain 2"/>
    <property type="match status" value="1"/>
</dbReference>
<dbReference type="PATRIC" id="fig|1121326.3.peg.5540"/>
<dbReference type="SUPFAM" id="SSF55447">
    <property type="entry name" value="CO dehydrogenase flavoprotein C-terminal domain-like"/>
    <property type="match status" value="1"/>
</dbReference>